<protein>
    <recommendedName>
        <fullName evidence="4">DUF3311 domain-containing protein</fullName>
    </recommendedName>
</protein>
<sequence length="80" mass="9981">MNPFSNSFEKKWTFIFLFMYVLIMLPFPWYYATEYIPSFWGTPLFIFGWIFHGLVVIILIFLWWQSCKKRPEYKEFDDEE</sequence>
<keyword evidence="1" id="KW-0472">Membrane</keyword>
<dbReference type="EMBL" id="UGPP01000001">
    <property type="protein sequence ID" value="STY71389.1"/>
    <property type="molecule type" value="Genomic_DNA"/>
</dbReference>
<dbReference type="Proteomes" id="UP000255234">
    <property type="component" value="Unassembled WGS sequence"/>
</dbReference>
<accession>A0A378NUN5</accession>
<keyword evidence="1" id="KW-1133">Transmembrane helix</keyword>
<proteinExistence type="predicted"/>
<gene>
    <name evidence="2" type="ORF">NCTC10571_01545</name>
</gene>
<evidence type="ECO:0000313" key="2">
    <source>
        <dbReference type="EMBL" id="STY71389.1"/>
    </source>
</evidence>
<reference evidence="2 3" key="1">
    <citation type="submission" date="2018-06" db="EMBL/GenBank/DDBJ databases">
        <authorList>
            <consortium name="Pathogen Informatics"/>
            <person name="Doyle S."/>
        </authorList>
    </citation>
    <scope>NUCLEOTIDE SEQUENCE [LARGE SCALE GENOMIC DNA]</scope>
    <source>
        <strain evidence="2 3">NCTC10571</strain>
    </source>
</reference>
<organism evidence="2 3">
    <name type="scientific">Megamonas hypermegale</name>
    <dbReference type="NCBI Taxonomy" id="158847"/>
    <lineage>
        <taxon>Bacteria</taxon>
        <taxon>Bacillati</taxon>
        <taxon>Bacillota</taxon>
        <taxon>Negativicutes</taxon>
        <taxon>Selenomonadales</taxon>
        <taxon>Selenomonadaceae</taxon>
        <taxon>Megamonas</taxon>
    </lineage>
</organism>
<feature type="transmembrane region" description="Helical" evidence="1">
    <location>
        <begin position="12"/>
        <end position="32"/>
    </location>
</feature>
<feature type="transmembrane region" description="Helical" evidence="1">
    <location>
        <begin position="44"/>
        <end position="64"/>
    </location>
</feature>
<dbReference type="RefSeq" id="WP_019000142.1">
    <property type="nucleotide sequence ID" value="NZ_CALXYH010000008.1"/>
</dbReference>
<evidence type="ECO:0000256" key="1">
    <source>
        <dbReference type="SAM" id="Phobius"/>
    </source>
</evidence>
<name>A0A378NUN5_9FIRM</name>
<dbReference type="AlphaFoldDB" id="A0A378NUN5"/>
<keyword evidence="1" id="KW-0812">Transmembrane</keyword>
<evidence type="ECO:0000313" key="3">
    <source>
        <dbReference type="Proteomes" id="UP000255234"/>
    </source>
</evidence>
<evidence type="ECO:0008006" key="4">
    <source>
        <dbReference type="Google" id="ProtNLM"/>
    </source>
</evidence>